<name>A0A9X2HY76_9GAMM</name>
<accession>A0A9X2HY76</accession>
<dbReference type="EMBL" id="JAMFTH010000003">
    <property type="protein sequence ID" value="MCP8899899.1"/>
    <property type="molecule type" value="Genomic_DNA"/>
</dbReference>
<organism evidence="2 3">
    <name type="scientific">Gilvimarinus xylanilyticus</name>
    <dbReference type="NCBI Taxonomy" id="2944139"/>
    <lineage>
        <taxon>Bacteria</taxon>
        <taxon>Pseudomonadati</taxon>
        <taxon>Pseudomonadota</taxon>
        <taxon>Gammaproteobacteria</taxon>
        <taxon>Cellvibrionales</taxon>
        <taxon>Cellvibrionaceae</taxon>
        <taxon>Gilvimarinus</taxon>
    </lineage>
</organism>
<evidence type="ECO:0000313" key="2">
    <source>
        <dbReference type="EMBL" id="MCP8899899.1"/>
    </source>
</evidence>
<dbReference type="Proteomes" id="UP001139319">
    <property type="component" value="Unassembled WGS sequence"/>
</dbReference>
<comment type="caution">
    <text evidence="2">The sequence shown here is derived from an EMBL/GenBank/DDBJ whole genome shotgun (WGS) entry which is preliminary data.</text>
</comment>
<sequence length="140" mass="15587">MASDIKTNTSQDAAGRLARARQLIGQTGFLQDITHLKKVSRTGLHEMAFFECGPKVISEHNQDTAVLLDVDDYNTLLKLKESYTELLSAIEAQMVANLRNNFDKLFARLSSPENSVKVRTTFNATDDELNNSFQPGGTEH</sequence>
<proteinExistence type="inferred from homology"/>
<dbReference type="InterPro" id="IPR036165">
    <property type="entry name" value="YefM-like_sf"/>
</dbReference>
<dbReference type="RefSeq" id="WP_253968193.1">
    <property type="nucleotide sequence ID" value="NZ_JAMFTH010000003.1"/>
</dbReference>
<comment type="similarity">
    <text evidence="1">Belongs to the phD/YefM antitoxin family.</text>
</comment>
<gene>
    <name evidence="2" type="ORF">M6D89_11375</name>
</gene>
<evidence type="ECO:0000256" key="1">
    <source>
        <dbReference type="ARBA" id="ARBA00009981"/>
    </source>
</evidence>
<reference evidence="2" key="2">
    <citation type="submission" date="2023-01" db="EMBL/GenBank/DDBJ databases">
        <title>Gilvimarinus xylanilyticus HB14 isolated from Caulerpa lentillifera aquaculture base in Hainan, China.</title>
        <authorList>
            <person name="Zhang Y.-J."/>
        </authorList>
    </citation>
    <scope>NUCLEOTIDE SEQUENCE</scope>
    <source>
        <strain evidence="2">HB14</strain>
    </source>
</reference>
<keyword evidence="3" id="KW-1185">Reference proteome</keyword>
<evidence type="ECO:0000313" key="3">
    <source>
        <dbReference type="Proteomes" id="UP001139319"/>
    </source>
</evidence>
<dbReference type="AlphaFoldDB" id="A0A9X2HY76"/>
<dbReference type="SUPFAM" id="SSF143120">
    <property type="entry name" value="YefM-like"/>
    <property type="match status" value="1"/>
</dbReference>
<reference evidence="2" key="1">
    <citation type="submission" date="2022-05" db="EMBL/GenBank/DDBJ databases">
        <authorList>
            <person name="Sun H.-N."/>
        </authorList>
    </citation>
    <scope>NUCLEOTIDE SEQUENCE</scope>
    <source>
        <strain evidence="2">HB14</strain>
    </source>
</reference>
<protein>
    <submittedName>
        <fullName evidence="2">Uncharacterized protein</fullName>
    </submittedName>
</protein>